<dbReference type="InterPro" id="IPR019614">
    <property type="entry name" value="SAM-dep_methyl-trfase"/>
</dbReference>
<dbReference type="Pfam" id="PF01170">
    <property type="entry name" value="UPF0020"/>
    <property type="match status" value="1"/>
</dbReference>
<evidence type="ECO:0000259" key="8">
    <source>
        <dbReference type="PROSITE" id="PS51165"/>
    </source>
</evidence>
<comment type="catalytic activity">
    <reaction evidence="6">
        <text>guanosine(2069) in 23S rRNA + S-adenosyl-L-methionine = N(2)-methylguanosine(2069) in 23S rRNA + S-adenosyl-L-homocysteine + H(+)</text>
        <dbReference type="Rhea" id="RHEA:43772"/>
        <dbReference type="Rhea" id="RHEA-COMP:10688"/>
        <dbReference type="Rhea" id="RHEA-COMP:10689"/>
        <dbReference type="ChEBI" id="CHEBI:15378"/>
        <dbReference type="ChEBI" id="CHEBI:57856"/>
        <dbReference type="ChEBI" id="CHEBI:59789"/>
        <dbReference type="ChEBI" id="CHEBI:74269"/>
        <dbReference type="ChEBI" id="CHEBI:74481"/>
        <dbReference type="EC" id="2.1.1.264"/>
    </reaction>
</comment>
<keyword evidence="5 6" id="KW-0949">S-adenosyl-L-methionine</keyword>
<dbReference type="AlphaFoldDB" id="A0A9E5JTB2"/>
<dbReference type="Gene3D" id="3.40.50.150">
    <property type="entry name" value="Vaccinia Virus protein VP39"/>
    <property type="match status" value="2"/>
</dbReference>
<dbReference type="EC" id="2.1.1.264" evidence="6"/>
<dbReference type="Pfam" id="PF22020">
    <property type="entry name" value="RlmL_1st"/>
    <property type="match status" value="1"/>
</dbReference>
<dbReference type="RefSeq" id="WP_167187358.1">
    <property type="nucleotide sequence ID" value="NZ_JAAONZ010000009.1"/>
</dbReference>
<dbReference type="Pfam" id="PF02926">
    <property type="entry name" value="THUMP"/>
    <property type="match status" value="1"/>
</dbReference>
<keyword evidence="10" id="KW-1185">Reference proteome</keyword>
<keyword evidence="4 6" id="KW-0808">Transferase</keyword>
<evidence type="ECO:0000256" key="2">
    <source>
        <dbReference type="ARBA" id="ARBA00022552"/>
    </source>
</evidence>
<gene>
    <name evidence="9" type="primary">rlmKL</name>
    <name evidence="6" type="synonym">rlmL</name>
    <name evidence="9" type="ORF">G8770_13015</name>
</gene>
<dbReference type="SMART" id="SM00981">
    <property type="entry name" value="THUMP"/>
    <property type="match status" value="1"/>
</dbReference>
<dbReference type="GO" id="GO:0003723">
    <property type="term" value="F:RNA binding"/>
    <property type="evidence" value="ECO:0007669"/>
    <property type="project" value="UniProtKB-UniRule"/>
</dbReference>
<comment type="caution">
    <text evidence="9">The sequence shown here is derived from an EMBL/GenBank/DDBJ whole genome shotgun (WGS) entry which is preliminary data.</text>
</comment>
<dbReference type="CDD" id="cd11715">
    <property type="entry name" value="THUMP_AdoMetMT"/>
    <property type="match status" value="1"/>
</dbReference>
<dbReference type="SUPFAM" id="SSF53335">
    <property type="entry name" value="S-adenosyl-L-methionine-dependent methyltransferases"/>
    <property type="match status" value="2"/>
</dbReference>
<evidence type="ECO:0000313" key="10">
    <source>
        <dbReference type="Proteomes" id="UP000787472"/>
    </source>
</evidence>
<proteinExistence type="inferred from homology"/>
<dbReference type="InterPro" id="IPR002052">
    <property type="entry name" value="DNA_methylase_N6_adenine_CS"/>
</dbReference>
<dbReference type="InterPro" id="IPR053943">
    <property type="entry name" value="RlmKL-like_Mtase_CS"/>
</dbReference>
<dbReference type="PROSITE" id="PS01261">
    <property type="entry name" value="UPF0020"/>
    <property type="match status" value="1"/>
</dbReference>
<dbReference type="PANTHER" id="PTHR47313">
    <property type="entry name" value="RIBOSOMAL RNA LARGE SUBUNIT METHYLTRANSFERASE K/L"/>
    <property type="match status" value="1"/>
</dbReference>
<reference evidence="9" key="1">
    <citation type="submission" date="2020-03" db="EMBL/GenBank/DDBJ databases">
        <authorList>
            <person name="Guo F."/>
        </authorList>
    </citation>
    <scope>NUCLEOTIDE SEQUENCE</scope>
    <source>
        <strain evidence="9">JCM 30134</strain>
    </source>
</reference>
<evidence type="ECO:0000256" key="7">
    <source>
        <dbReference type="PROSITE-ProRule" id="PRU00529"/>
    </source>
</evidence>
<dbReference type="PIRSF" id="PIRSF037618">
    <property type="entry name" value="RNA_Mtase_bacteria_prd"/>
    <property type="match status" value="1"/>
</dbReference>
<dbReference type="NCBIfam" id="NF008748">
    <property type="entry name" value="PRK11783.1"/>
    <property type="match status" value="1"/>
</dbReference>
<evidence type="ECO:0000256" key="4">
    <source>
        <dbReference type="ARBA" id="ARBA00022679"/>
    </source>
</evidence>
<organism evidence="9 10">
    <name type="scientific">Pseudomaricurvus hydrocarbonicus</name>
    <dbReference type="NCBI Taxonomy" id="1470433"/>
    <lineage>
        <taxon>Bacteria</taxon>
        <taxon>Pseudomonadati</taxon>
        <taxon>Pseudomonadota</taxon>
        <taxon>Gammaproteobacteria</taxon>
        <taxon>Cellvibrionales</taxon>
        <taxon>Cellvibrionaceae</taxon>
        <taxon>Pseudomaricurvus</taxon>
    </lineage>
</organism>
<dbReference type="Pfam" id="PF10672">
    <property type="entry name" value="Methyltrans_SAM"/>
    <property type="match status" value="1"/>
</dbReference>
<evidence type="ECO:0000256" key="3">
    <source>
        <dbReference type="ARBA" id="ARBA00022603"/>
    </source>
</evidence>
<dbReference type="GO" id="GO:0005737">
    <property type="term" value="C:cytoplasm"/>
    <property type="evidence" value="ECO:0007669"/>
    <property type="project" value="UniProtKB-SubCell"/>
</dbReference>
<keyword evidence="3 6" id="KW-0489">Methyltransferase</keyword>
<dbReference type="GO" id="GO:0070043">
    <property type="term" value="F:rRNA (guanine-N7-)-methyltransferase activity"/>
    <property type="evidence" value="ECO:0007669"/>
    <property type="project" value="UniProtKB-UniRule"/>
</dbReference>
<dbReference type="PANTHER" id="PTHR47313:SF1">
    <property type="entry name" value="RIBOSOMAL RNA LARGE SUBUNIT METHYLTRANSFERASE K_L"/>
    <property type="match status" value="1"/>
</dbReference>
<dbReference type="PROSITE" id="PS51165">
    <property type="entry name" value="THUMP"/>
    <property type="match status" value="1"/>
</dbReference>
<dbReference type="HAMAP" id="MF_01858">
    <property type="entry name" value="23SrRNA_methyltr_KL"/>
    <property type="match status" value="1"/>
</dbReference>
<keyword evidence="7" id="KW-0694">RNA-binding</keyword>
<dbReference type="GO" id="GO:0052915">
    <property type="term" value="F:23S rRNA (guanine(2445)-N(2))-methyltransferase activity"/>
    <property type="evidence" value="ECO:0007669"/>
    <property type="project" value="UniProtKB-UniRule"/>
</dbReference>
<dbReference type="Gene3D" id="3.30.2130.30">
    <property type="match status" value="1"/>
</dbReference>
<dbReference type="Gene3D" id="3.30.750.80">
    <property type="entry name" value="RNA methyltransferase domain (HRMD) like"/>
    <property type="match status" value="1"/>
</dbReference>
<dbReference type="InterPro" id="IPR004114">
    <property type="entry name" value="THUMP_dom"/>
</dbReference>
<protein>
    <recommendedName>
        <fullName evidence="6">Ribosomal RNA large subunit methyltransferase K/L</fullName>
    </recommendedName>
    <domain>
        <recommendedName>
            <fullName evidence="6">23S rRNA m2G2445 methyltransferase</fullName>
            <ecNumber evidence="6">2.1.1.173</ecNumber>
        </recommendedName>
        <alternativeName>
            <fullName evidence="6">rRNA (guanine-N(2)-)-methyltransferase RlmL</fullName>
        </alternativeName>
    </domain>
    <domain>
        <recommendedName>
            <fullName evidence="6">23S rRNA m7G2069 methyltransferase</fullName>
            <ecNumber evidence="6">2.1.1.264</ecNumber>
        </recommendedName>
        <alternativeName>
            <fullName evidence="6">rRNA (guanine-N(7)-)-methyltransferase RlmK</fullName>
        </alternativeName>
    </domain>
</protein>
<evidence type="ECO:0000256" key="5">
    <source>
        <dbReference type="ARBA" id="ARBA00022691"/>
    </source>
</evidence>
<dbReference type="InterPro" id="IPR000241">
    <property type="entry name" value="RlmKL-like_Mtase"/>
</dbReference>
<dbReference type="CDD" id="cd02440">
    <property type="entry name" value="AdoMet_MTases"/>
    <property type="match status" value="1"/>
</dbReference>
<evidence type="ECO:0000256" key="1">
    <source>
        <dbReference type="ARBA" id="ARBA00022490"/>
    </source>
</evidence>
<keyword evidence="2 6" id="KW-0698">rRNA processing</keyword>
<dbReference type="EC" id="2.1.1.173" evidence="6"/>
<dbReference type="InterPro" id="IPR054170">
    <property type="entry name" value="RlmL_1st"/>
</dbReference>
<dbReference type="InterPro" id="IPR029063">
    <property type="entry name" value="SAM-dependent_MTases_sf"/>
</dbReference>
<comment type="subcellular location">
    <subcellularLocation>
        <location evidence="6">Cytoplasm</location>
    </subcellularLocation>
</comment>
<dbReference type="InterPro" id="IPR017244">
    <property type="entry name" value="23SrRNA_methyltr_KL"/>
</dbReference>
<keyword evidence="1 6" id="KW-0963">Cytoplasm</keyword>
<feature type="domain" description="THUMP" evidence="8">
    <location>
        <begin position="45"/>
        <end position="156"/>
    </location>
</feature>
<evidence type="ECO:0000313" key="9">
    <source>
        <dbReference type="EMBL" id="NHO66462.1"/>
    </source>
</evidence>
<evidence type="ECO:0000256" key="6">
    <source>
        <dbReference type="HAMAP-Rule" id="MF_01858"/>
    </source>
</evidence>
<sequence length="718" mass="80601">MTIQQFFATCPKGLEGLLMTELQSLGFDDLRETVAGVYFSASLKGAYRACLWSRIANKIFLPLGRFEVNSAEDLYDAARSIDWQQHMLPTGTLLVDFTGSSNVIRNTQFGAVKVKDAVVDGFRESAGARPSVTKQDPDLRINARLNRGHVTLSIDLCGDSLHRRGYRTKQGAAPLKENLAAALLMRAGWLEIAGQGGALIDPMCGSGTILIEAAMMALDIAPGLDRAGFGFERWLNHDAEAWAELRHEAQSRYREGLTRDIPEIRGYDADRKVLFAAESNISLAGLDDFVRVVCKPLSEWVRPTHKALDCGLILTNPPYGERLGEQEALKGLYRQLGDKCREHFEGWKLGVFTGNPDLGKSLGLRANKRYKLFNGSLPSELLLINVEPSQYVNAPPAELNKPKPLSPGAEMLANRLRKNLKQLSKWVKNNEISCYRLYDADMPEYSAAIDIYGDYVHVQEYAAPKSVDEEKAIARFEEIQAAVPAALGVDHEHISFKQRRRNRGKDQYQRQSEQRHPLIAVKEGPATLLVNLWEYLDTGLFLDHRPVRQRIAQMARGKRFLNLFCYTATATVHAGLGGARESVSVDMSNTYLKWAEKNFEANNLSTAKHQLVQGDCLQWLQDCREGFDLIMLDPPSFSNSKRMEGVLDIQRDHVAMIDRCMEILLPGGCLVFSNNLRSFKLDDEIGARYAVENITQQTLDPDFKRNARIHQCWLIRAV</sequence>
<accession>A0A9E5JTB2</accession>
<comment type="similarity">
    <text evidence="6">Belongs to the methyltransferase superfamily. RlmKL family.</text>
</comment>
<comment type="function">
    <text evidence="6">Specifically methylates the guanine in position 2445 (m2G2445) and the guanine in position 2069 (m7G2069) of 23S rRNA.</text>
</comment>
<dbReference type="Proteomes" id="UP000787472">
    <property type="component" value="Unassembled WGS sequence"/>
</dbReference>
<dbReference type="PROSITE" id="PS00092">
    <property type="entry name" value="N6_MTASE"/>
    <property type="match status" value="1"/>
</dbReference>
<name>A0A9E5JTB2_9GAMM</name>
<dbReference type="EMBL" id="JAAONZ010000009">
    <property type="protein sequence ID" value="NHO66462.1"/>
    <property type="molecule type" value="Genomic_DNA"/>
</dbReference>
<comment type="catalytic activity">
    <reaction evidence="6">
        <text>guanosine(2445) in 23S rRNA + S-adenosyl-L-methionine = N(2)-methylguanosine(2445) in 23S rRNA + S-adenosyl-L-homocysteine + H(+)</text>
        <dbReference type="Rhea" id="RHEA:42740"/>
        <dbReference type="Rhea" id="RHEA-COMP:10215"/>
        <dbReference type="Rhea" id="RHEA-COMP:10216"/>
        <dbReference type="ChEBI" id="CHEBI:15378"/>
        <dbReference type="ChEBI" id="CHEBI:57856"/>
        <dbReference type="ChEBI" id="CHEBI:59789"/>
        <dbReference type="ChEBI" id="CHEBI:74269"/>
        <dbReference type="ChEBI" id="CHEBI:74481"/>
        <dbReference type="EC" id="2.1.1.173"/>
    </reaction>
</comment>